<sequence length="284" mass="32413">MASPKSVACHIEPYVHAVYYCHETSDTTAYVVPLVGKDKVKVDAVAVCHKDTSQWNPKHIAFLKLKRVSISGEMRIATIFFNLLFIQIESGIQQRATQIAADFVRRIAVNFFTAIAATPETGTENKSFGLPSHRRRQPDCFDRLPSFLASRKPTCHVACRRRSRRLSSCKTLHLSIGCKTRFYYRTKSRKISDTMAFKATAAGIKFEIQKFDGKINFGLWQKRMKNILIQQGIKVALLGKEKKPEKMNADEWADVDERAMSSIEQYLSDEVMFNVMEEKSAKYL</sequence>
<organism evidence="1 2">
    <name type="scientific">Persea americana</name>
    <name type="common">Avocado</name>
    <dbReference type="NCBI Taxonomy" id="3435"/>
    <lineage>
        <taxon>Eukaryota</taxon>
        <taxon>Viridiplantae</taxon>
        <taxon>Streptophyta</taxon>
        <taxon>Embryophyta</taxon>
        <taxon>Tracheophyta</taxon>
        <taxon>Spermatophyta</taxon>
        <taxon>Magnoliopsida</taxon>
        <taxon>Magnoliidae</taxon>
        <taxon>Laurales</taxon>
        <taxon>Lauraceae</taxon>
        <taxon>Persea</taxon>
    </lineage>
</organism>
<dbReference type="Proteomes" id="UP001234297">
    <property type="component" value="Chromosome 2"/>
</dbReference>
<name>A0ACC2MH84_PERAE</name>
<keyword evidence="2" id="KW-1185">Reference proteome</keyword>
<protein>
    <submittedName>
        <fullName evidence="1">Uncharacterized protein</fullName>
    </submittedName>
</protein>
<accession>A0ACC2MH84</accession>
<proteinExistence type="predicted"/>
<gene>
    <name evidence="1" type="ORF">MRB53_006462</name>
</gene>
<evidence type="ECO:0000313" key="2">
    <source>
        <dbReference type="Proteomes" id="UP001234297"/>
    </source>
</evidence>
<reference evidence="1 2" key="1">
    <citation type="journal article" date="2022" name="Hortic Res">
        <title>A haplotype resolved chromosomal level avocado genome allows analysis of novel avocado genes.</title>
        <authorList>
            <person name="Nath O."/>
            <person name="Fletcher S.J."/>
            <person name="Hayward A."/>
            <person name="Shaw L.M."/>
            <person name="Masouleh A.K."/>
            <person name="Furtado A."/>
            <person name="Henry R.J."/>
            <person name="Mitter N."/>
        </authorList>
    </citation>
    <scope>NUCLEOTIDE SEQUENCE [LARGE SCALE GENOMIC DNA]</scope>
    <source>
        <strain evidence="2">cv. Hass</strain>
    </source>
</reference>
<evidence type="ECO:0000313" key="1">
    <source>
        <dbReference type="EMBL" id="KAJ8644714.1"/>
    </source>
</evidence>
<dbReference type="EMBL" id="CM056810">
    <property type="protein sequence ID" value="KAJ8644714.1"/>
    <property type="molecule type" value="Genomic_DNA"/>
</dbReference>
<comment type="caution">
    <text evidence="1">The sequence shown here is derived from an EMBL/GenBank/DDBJ whole genome shotgun (WGS) entry which is preliminary data.</text>
</comment>